<feature type="coiled-coil region" evidence="1">
    <location>
        <begin position="49"/>
        <end position="76"/>
    </location>
</feature>
<gene>
    <name evidence="3" type="ORF">A8135_06490</name>
    <name evidence="2" type="ORF">Ljam_1778</name>
</gene>
<accession>A0A0W0UID0</accession>
<dbReference type="EMBL" id="LYOZ01000001">
    <property type="protein sequence ID" value="OCH99331.1"/>
    <property type="molecule type" value="Genomic_DNA"/>
</dbReference>
<keyword evidence="1" id="KW-0175">Coiled coil</keyword>
<name>A0A0W0UID0_9GAMM</name>
<keyword evidence="5" id="KW-1185">Reference proteome</keyword>
<evidence type="ECO:0000313" key="5">
    <source>
        <dbReference type="Proteomes" id="UP000093336"/>
    </source>
</evidence>
<dbReference type="PATRIC" id="fig|455.5.peg.1873"/>
<reference evidence="2 4" key="1">
    <citation type="submission" date="2015-11" db="EMBL/GenBank/DDBJ databases">
        <title>Genomic analysis of 38 Legionella species identifies large and diverse effector repertoires.</title>
        <authorList>
            <person name="Burstein D."/>
            <person name="Amaro F."/>
            <person name="Zusman T."/>
            <person name="Lifshitz Z."/>
            <person name="Cohen O."/>
            <person name="Gilbert J.A."/>
            <person name="Pupko T."/>
            <person name="Shuman H.A."/>
            <person name="Segal G."/>
        </authorList>
    </citation>
    <scope>NUCLEOTIDE SEQUENCE [LARGE SCALE GENOMIC DNA]</scope>
    <source>
        <strain evidence="2 4">JA-26-G1-E2</strain>
    </source>
</reference>
<organism evidence="2 4">
    <name type="scientific">Legionella jamestowniensis</name>
    <dbReference type="NCBI Taxonomy" id="455"/>
    <lineage>
        <taxon>Bacteria</taxon>
        <taxon>Pseudomonadati</taxon>
        <taxon>Pseudomonadota</taxon>
        <taxon>Gammaproteobacteria</taxon>
        <taxon>Legionellales</taxon>
        <taxon>Legionellaceae</taxon>
        <taxon>Legionella</taxon>
    </lineage>
</organism>
<evidence type="ECO:0000256" key="1">
    <source>
        <dbReference type="SAM" id="Coils"/>
    </source>
</evidence>
<evidence type="ECO:0000313" key="2">
    <source>
        <dbReference type="EMBL" id="KTD07583.1"/>
    </source>
</evidence>
<comment type="caution">
    <text evidence="2">The sequence shown here is derived from an EMBL/GenBank/DDBJ whole genome shotgun (WGS) entry which is preliminary data.</text>
</comment>
<dbReference type="AlphaFoldDB" id="A0A0W0UID0"/>
<proteinExistence type="predicted"/>
<evidence type="ECO:0000313" key="3">
    <source>
        <dbReference type="EMBL" id="OCH99331.1"/>
    </source>
</evidence>
<protein>
    <submittedName>
        <fullName evidence="2">Uncharacterized protein</fullName>
    </submittedName>
</protein>
<evidence type="ECO:0000313" key="4">
    <source>
        <dbReference type="Proteomes" id="UP000054715"/>
    </source>
</evidence>
<dbReference type="EMBL" id="LNYG01000013">
    <property type="protein sequence ID" value="KTD07583.1"/>
    <property type="molecule type" value="Genomic_DNA"/>
</dbReference>
<dbReference type="Proteomes" id="UP000093336">
    <property type="component" value="Unassembled WGS sequence"/>
</dbReference>
<dbReference type="OrthoDB" id="5651913at2"/>
<dbReference type="RefSeq" id="WP_058449690.1">
    <property type="nucleotide sequence ID" value="NZ_CAAAJF010000002.1"/>
</dbReference>
<sequence>MPFFSMQTPEQIRNYCQKQSFDELRNLNHRYGAFFEKVAEQEDLNNEKINLINRNIHDLQKQIADKKEQAEQHRKHVLDSLPGNAAERYLALQTLTYHSSDTSILEQEITELTQQKIKHEEDNAWIKFELHACAQELKIINAVIKEKTPVENREIAPPSSI</sequence>
<reference evidence="3 5" key="2">
    <citation type="submission" date="2016-05" db="EMBL/GenBank/DDBJ databases">
        <authorList>
            <person name="Prochazka B."/>
            <person name="Indra A."/>
            <person name="Hasenberger P."/>
            <person name="Blaschitz M."/>
            <person name="Wagner L."/>
            <person name="Wewalka G."/>
            <person name="Sorschag S."/>
            <person name="Schmid D."/>
            <person name="Ruppitsch W."/>
        </authorList>
    </citation>
    <scope>NUCLEOTIDE SEQUENCE [LARGE SCALE GENOMIC DNA]</scope>
    <source>
        <strain evidence="3 5">974010_12</strain>
    </source>
</reference>
<dbReference type="Proteomes" id="UP000054715">
    <property type="component" value="Unassembled WGS sequence"/>
</dbReference>